<proteinExistence type="predicted"/>
<protein>
    <submittedName>
        <fullName evidence="2">Uncharacterized protein</fullName>
    </submittedName>
</protein>
<feature type="region of interest" description="Disordered" evidence="1">
    <location>
        <begin position="1"/>
        <end position="23"/>
    </location>
</feature>
<reference evidence="2 3" key="1">
    <citation type="journal article" date="2015" name="Sci. Rep.">
        <title>The power of single molecule real-time sequencing technology in the de novo assembly of a eukaryotic genome.</title>
        <authorList>
            <person name="Sakai H."/>
            <person name="Naito K."/>
            <person name="Ogiso-Tanaka E."/>
            <person name="Takahashi Y."/>
            <person name="Iseki K."/>
            <person name="Muto C."/>
            <person name="Satou K."/>
            <person name="Teruya K."/>
            <person name="Shiroma A."/>
            <person name="Shimoji M."/>
            <person name="Hirano T."/>
            <person name="Itoh T."/>
            <person name="Kaga A."/>
            <person name="Tomooka N."/>
        </authorList>
    </citation>
    <scope>NUCLEOTIDE SEQUENCE [LARGE SCALE GENOMIC DNA]</scope>
    <source>
        <strain evidence="3">cv. Shumari</strain>
    </source>
</reference>
<evidence type="ECO:0000256" key="1">
    <source>
        <dbReference type="SAM" id="MobiDB-lite"/>
    </source>
</evidence>
<dbReference type="Proteomes" id="UP000291084">
    <property type="component" value="Chromosome 9"/>
</dbReference>
<dbReference type="AlphaFoldDB" id="A0A0S3SWL7"/>
<dbReference type="EMBL" id="AP015042">
    <property type="protein sequence ID" value="BAT97262.1"/>
    <property type="molecule type" value="Genomic_DNA"/>
</dbReference>
<keyword evidence="3" id="KW-1185">Reference proteome</keyword>
<gene>
    <name evidence="2" type="primary">Vigan.09G065400</name>
    <name evidence="2" type="ORF">VIGAN_09065400</name>
</gene>
<organism evidence="2 3">
    <name type="scientific">Vigna angularis var. angularis</name>
    <dbReference type="NCBI Taxonomy" id="157739"/>
    <lineage>
        <taxon>Eukaryota</taxon>
        <taxon>Viridiplantae</taxon>
        <taxon>Streptophyta</taxon>
        <taxon>Embryophyta</taxon>
        <taxon>Tracheophyta</taxon>
        <taxon>Spermatophyta</taxon>
        <taxon>Magnoliopsida</taxon>
        <taxon>eudicotyledons</taxon>
        <taxon>Gunneridae</taxon>
        <taxon>Pentapetalae</taxon>
        <taxon>rosids</taxon>
        <taxon>fabids</taxon>
        <taxon>Fabales</taxon>
        <taxon>Fabaceae</taxon>
        <taxon>Papilionoideae</taxon>
        <taxon>50 kb inversion clade</taxon>
        <taxon>NPAAA clade</taxon>
        <taxon>indigoferoid/millettioid clade</taxon>
        <taxon>Phaseoleae</taxon>
        <taxon>Vigna</taxon>
    </lineage>
</organism>
<evidence type="ECO:0000313" key="2">
    <source>
        <dbReference type="EMBL" id="BAT97262.1"/>
    </source>
</evidence>
<sequence>MNTTHGDIPRNETKNLKKTKTKTKLRKPSYITFIQPKPKSKQNSDPLFTQNRGGLVLNVGERSSFCSSEDSWWMRRCSSVSLLYLRWVQGVMVRYCWRLPQGVNLVGFVGRDEVDTWHPSIGYIFLVNFMSLSTSDWV</sequence>
<name>A0A0S3SWL7_PHAAN</name>
<accession>A0A0S3SWL7</accession>
<evidence type="ECO:0000313" key="3">
    <source>
        <dbReference type="Proteomes" id="UP000291084"/>
    </source>
</evidence>